<dbReference type="STRING" id="42251.A0A2T7A932"/>
<comment type="caution">
    <text evidence="2">The sequence shown here is derived from an EMBL/GenBank/DDBJ whole genome shotgun (WGS) entry which is preliminary data.</text>
</comment>
<dbReference type="PROSITE" id="PS51257">
    <property type="entry name" value="PROKAR_LIPOPROTEIN"/>
    <property type="match status" value="1"/>
</dbReference>
<reference evidence="2 3" key="1">
    <citation type="submission" date="2017-04" db="EMBL/GenBank/DDBJ databases">
        <title>Draft genome sequence of Tuber borchii Vittad., a whitish edible truffle.</title>
        <authorList>
            <consortium name="DOE Joint Genome Institute"/>
            <person name="Murat C."/>
            <person name="Kuo A."/>
            <person name="Barry K.W."/>
            <person name="Clum A."/>
            <person name="Dockter R.B."/>
            <person name="Fauchery L."/>
            <person name="Iotti M."/>
            <person name="Kohler A."/>
            <person name="Labutti K."/>
            <person name="Lindquist E.A."/>
            <person name="Lipzen A."/>
            <person name="Ohm R.A."/>
            <person name="Wang M."/>
            <person name="Grigoriev I.V."/>
            <person name="Zambonelli A."/>
            <person name="Martin F.M."/>
        </authorList>
    </citation>
    <scope>NUCLEOTIDE SEQUENCE [LARGE SCALE GENOMIC DNA]</scope>
    <source>
        <strain evidence="2 3">Tbo3840</strain>
    </source>
</reference>
<proteinExistence type="predicted"/>
<keyword evidence="3" id="KW-1185">Reference proteome</keyword>
<feature type="signal peptide" evidence="1">
    <location>
        <begin position="1"/>
        <end position="19"/>
    </location>
</feature>
<dbReference type="Proteomes" id="UP000244722">
    <property type="component" value="Unassembled WGS sequence"/>
</dbReference>
<name>A0A2T7A932_TUBBO</name>
<evidence type="ECO:0000313" key="2">
    <source>
        <dbReference type="EMBL" id="PUU84239.1"/>
    </source>
</evidence>
<sequence length="122" mass="12361">MRLAVPAIAIASLAALVACQSKVVQIEDGQIQGPALSECTPYLVPKPSASPIKPSNKAEQVAAPPPCPPTALPLPPTVHYPTPVATVAPCPPIIFEGGALAREYPVGGAMAFCAVAIALAMI</sequence>
<gene>
    <name evidence="2" type="ORF">B9Z19DRAFT_1104637</name>
</gene>
<dbReference type="AlphaFoldDB" id="A0A2T7A932"/>
<organism evidence="2 3">
    <name type="scientific">Tuber borchii</name>
    <name type="common">White truffle</name>
    <dbReference type="NCBI Taxonomy" id="42251"/>
    <lineage>
        <taxon>Eukaryota</taxon>
        <taxon>Fungi</taxon>
        <taxon>Dikarya</taxon>
        <taxon>Ascomycota</taxon>
        <taxon>Pezizomycotina</taxon>
        <taxon>Pezizomycetes</taxon>
        <taxon>Pezizales</taxon>
        <taxon>Tuberaceae</taxon>
        <taxon>Tuber</taxon>
    </lineage>
</organism>
<evidence type="ECO:0008006" key="4">
    <source>
        <dbReference type="Google" id="ProtNLM"/>
    </source>
</evidence>
<feature type="chain" id="PRO_5015556139" description="Cell wall protein" evidence="1">
    <location>
        <begin position="20"/>
        <end position="122"/>
    </location>
</feature>
<protein>
    <recommendedName>
        <fullName evidence="4">Cell wall protein</fullName>
    </recommendedName>
</protein>
<dbReference type="EMBL" id="NESQ01000002">
    <property type="protein sequence ID" value="PUU84239.1"/>
    <property type="molecule type" value="Genomic_DNA"/>
</dbReference>
<evidence type="ECO:0000256" key="1">
    <source>
        <dbReference type="SAM" id="SignalP"/>
    </source>
</evidence>
<evidence type="ECO:0000313" key="3">
    <source>
        <dbReference type="Proteomes" id="UP000244722"/>
    </source>
</evidence>
<accession>A0A2T7A932</accession>
<keyword evidence="1" id="KW-0732">Signal</keyword>